<reference evidence="1 2" key="1">
    <citation type="submission" date="2019-07" db="EMBL/GenBank/DDBJ databases">
        <authorList>
            <person name="Jastrzebski P J."/>
            <person name="Paukszto L."/>
            <person name="Jastrzebski P J."/>
        </authorList>
    </citation>
    <scope>NUCLEOTIDE SEQUENCE [LARGE SCALE GENOMIC DNA]</scope>
    <source>
        <strain evidence="1 2">WMS-il1</strain>
    </source>
</reference>
<feature type="non-terminal residue" evidence="1">
    <location>
        <position position="82"/>
    </location>
</feature>
<accession>A0A564Z0W1</accession>
<dbReference type="AlphaFoldDB" id="A0A564Z0W1"/>
<dbReference type="Proteomes" id="UP000321570">
    <property type="component" value="Unassembled WGS sequence"/>
</dbReference>
<gene>
    <name evidence="1" type="ORF">WMSIL1_LOCUS11459</name>
</gene>
<protein>
    <submittedName>
        <fullName evidence="1">Uncharacterized protein</fullName>
    </submittedName>
</protein>
<name>A0A564Z0W1_HYMDI</name>
<sequence length="82" mass="9792">PRPRESKYAINVIFWRYLRRRLNLNLKQLDLAFFLRPISAVLEENRGAYEEICLNIEEMTRKVFNDFTATIDTDPLKCLEIS</sequence>
<feature type="non-terminal residue" evidence="1">
    <location>
        <position position="1"/>
    </location>
</feature>
<organism evidence="1 2">
    <name type="scientific">Hymenolepis diminuta</name>
    <name type="common">Rat tapeworm</name>
    <dbReference type="NCBI Taxonomy" id="6216"/>
    <lineage>
        <taxon>Eukaryota</taxon>
        <taxon>Metazoa</taxon>
        <taxon>Spiralia</taxon>
        <taxon>Lophotrochozoa</taxon>
        <taxon>Platyhelminthes</taxon>
        <taxon>Cestoda</taxon>
        <taxon>Eucestoda</taxon>
        <taxon>Cyclophyllidea</taxon>
        <taxon>Hymenolepididae</taxon>
        <taxon>Hymenolepis</taxon>
    </lineage>
</organism>
<evidence type="ECO:0000313" key="1">
    <source>
        <dbReference type="EMBL" id="VUZ53070.1"/>
    </source>
</evidence>
<proteinExistence type="predicted"/>
<evidence type="ECO:0000313" key="2">
    <source>
        <dbReference type="Proteomes" id="UP000321570"/>
    </source>
</evidence>
<dbReference type="EMBL" id="CABIJS010000544">
    <property type="protein sequence ID" value="VUZ53070.1"/>
    <property type="molecule type" value="Genomic_DNA"/>
</dbReference>
<keyword evidence="2" id="KW-1185">Reference proteome</keyword>